<evidence type="ECO:0000313" key="2">
    <source>
        <dbReference type="Proteomes" id="UP000038045"/>
    </source>
</evidence>
<feature type="region of interest" description="Disordered" evidence="1">
    <location>
        <begin position="499"/>
        <end position="526"/>
    </location>
</feature>
<feature type="compositionally biased region" description="Basic and acidic residues" evidence="1">
    <location>
        <begin position="257"/>
        <end position="275"/>
    </location>
</feature>
<proteinExistence type="predicted"/>
<feature type="region of interest" description="Disordered" evidence="1">
    <location>
        <begin position="167"/>
        <end position="275"/>
    </location>
</feature>
<feature type="compositionally biased region" description="Basic residues" evidence="1">
    <location>
        <begin position="295"/>
        <end position="309"/>
    </location>
</feature>
<keyword evidence="2" id="KW-1185">Reference proteome</keyword>
<feature type="compositionally biased region" description="Polar residues" evidence="1">
    <location>
        <begin position="504"/>
        <end position="526"/>
    </location>
</feature>
<sequence length="639" mass="71971">MAQQKNNEDINKSNSFVPNENNKTDPNKKVPEGKDTKDPAIGQSKAETTKAFEAVENILLKLADKVFTDKNIKKDDPNMKGNLIDNSQKTFNQPLPKRKPVSVYLAPIETNNKQNSNLRSTYMDDHLNGNANNNDLAFNDQNLVTPVEKATSYEDIKAMTPKEKKKTVIVPVNNLPSDPEREQTPLTTSDTNSKKSKRMEINPGMYADTTIPQLAIKRKSQRQNSDRSTKSSSNVSTAKQINSSVTTGSTTTALEINKNKNKSENSEEFQERLSDKSYEEAFEEECRNCPECSSPKKHKKHRKRSKKGFKKDLSSGSLSEKYKVHKKPNYPIFSTPRTSKCSTASPIKIGPNKSQENDGEKLSNGSSYVVPLNRHHYEQFNDNTSVDPYTARKFEENHHKIPFKDHIFGNDGKTNAPPKEKIVLYGDSNIEDKNKLPLLKIESPKVARFYEMQHQYDYKNNEEAKKKSPAGWINEKITEMKNAVNELAVKTARALSPYEEKTPGKTQFSTSVATASSGGLNNQPMYPVKNISNSGLETAVRNESEDVITDSFVPYHLRAGIARSRSNSEKQQTTAKKFQSPRFSNGMFVILDDDKGNRVTVNISNIVKSFSNNNDGLSPYAVYMNGNQIWKREKLNSNK</sequence>
<protein>
    <submittedName>
        <fullName evidence="3">MYND-type domain-containing protein</fullName>
    </submittedName>
</protein>
<feature type="region of interest" description="Disordered" evidence="1">
    <location>
        <begin position="1"/>
        <end position="49"/>
    </location>
</feature>
<feature type="compositionally biased region" description="Polar residues" evidence="1">
    <location>
        <begin position="335"/>
        <end position="345"/>
    </location>
</feature>
<dbReference type="AlphaFoldDB" id="A0A0N5A535"/>
<evidence type="ECO:0000256" key="1">
    <source>
        <dbReference type="SAM" id="MobiDB-lite"/>
    </source>
</evidence>
<feature type="region of interest" description="Disordered" evidence="1">
    <location>
        <begin position="289"/>
        <end position="363"/>
    </location>
</feature>
<feature type="compositionally biased region" description="Polar residues" evidence="1">
    <location>
        <begin position="230"/>
        <end position="254"/>
    </location>
</feature>
<reference evidence="3" key="1">
    <citation type="submission" date="2017-02" db="UniProtKB">
        <authorList>
            <consortium name="WormBaseParasite"/>
        </authorList>
    </citation>
    <scope>IDENTIFICATION</scope>
</reference>
<feature type="compositionally biased region" description="Basic and acidic residues" evidence="1">
    <location>
        <begin position="22"/>
        <end position="38"/>
    </location>
</feature>
<organism evidence="2 3">
    <name type="scientific">Parastrongyloides trichosuri</name>
    <name type="common">Possum-specific nematode worm</name>
    <dbReference type="NCBI Taxonomy" id="131310"/>
    <lineage>
        <taxon>Eukaryota</taxon>
        <taxon>Metazoa</taxon>
        <taxon>Ecdysozoa</taxon>
        <taxon>Nematoda</taxon>
        <taxon>Chromadorea</taxon>
        <taxon>Rhabditida</taxon>
        <taxon>Tylenchina</taxon>
        <taxon>Panagrolaimomorpha</taxon>
        <taxon>Strongyloidoidea</taxon>
        <taxon>Strongyloididae</taxon>
        <taxon>Parastrongyloides</taxon>
    </lineage>
</organism>
<feature type="compositionally biased region" description="Basic and acidic residues" evidence="1">
    <location>
        <begin position="1"/>
        <end position="11"/>
    </location>
</feature>
<name>A0A0N5A535_PARTI</name>
<feature type="compositionally biased region" description="Polar residues" evidence="1">
    <location>
        <begin position="12"/>
        <end position="21"/>
    </location>
</feature>
<evidence type="ECO:0000313" key="3">
    <source>
        <dbReference type="WBParaSite" id="PTRK_0001681900.1"/>
    </source>
</evidence>
<dbReference type="WBParaSite" id="PTRK_0001681900.1">
    <property type="protein sequence ID" value="PTRK_0001681900.1"/>
    <property type="gene ID" value="PTRK_0001681900"/>
</dbReference>
<accession>A0A0N5A535</accession>
<dbReference type="Proteomes" id="UP000038045">
    <property type="component" value="Unplaced"/>
</dbReference>